<keyword evidence="1" id="KW-1133">Transmembrane helix</keyword>
<organism evidence="2 3">
    <name type="scientific">Mycena venus</name>
    <dbReference type="NCBI Taxonomy" id="2733690"/>
    <lineage>
        <taxon>Eukaryota</taxon>
        <taxon>Fungi</taxon>
        <taxon>Dikarya</taxon>
        <taxon>Basidiomycota</taxon>
        <taxon>Agaricomycotina</taxon>
        <taxon>Agaricomycetes</taxon>
        <taxon>Agaricomycetidae</taxon>
        <taxon>Agaricales</taxon>
        <taxon>Marasmiineae</taxon>
        <taxon>Mycenaceae</taxon>
        <taxon>Mycena</taxon>
    </lineage>
</organism>
<proteinExistence type="predicted"/>
<keyword evidence="1" id="KW-0472">Membrane</keyword>
<gene>
    <name evidence="2" type="ORF">MVEN_01689900</name>
</gene>
<feature type="transmembrane region" description="Helical" evidence="1">
    <location>
        <begin position="252"/>
        <end position="274"/>
    </location>
</feature>
<feature type="transmembrane region" description="Helical" evidence="1">
    <location>
        <begin position="99"/>
        <end position="123"/>
    </location>
</feature>
<dbReference type="EMBL" id="JACAZI010000015">
    <property type="protein sequence ID" value="KAF7344005.1"/>
    <property type="molecule type" value="Genomic_DNA"/>
</dbReference>
<feature type="transmembrane region" description="Helical" evidence="1">
    <location>
        <begin position="54"/>
        <end position="79"/>
    </location>
</feature>
<feature type="transmembrane region" description="Helical" evidence="1">
    <location>
        <begin position="171"/>
        <end position="197"/>
    </location>
</feature>
<evidence type="ECO:0000313" key="2">
    <source>
        <dbReference type="EMBL" id="KAF7344005.1"/>
    </source>
</evidence>
<sequence>MPGDTLKRPQHLIYSLQVIWSFAAAEACLYGVYLVLVAFYLHVLRTRGLRKQRFLMVATMALFILSTIHCALVLATAILGTRKYIDDHINSKESYVPSWRGLSLASSGIYVTANVIADSIFIFRCYAIWDSRLSIVLLPIFLTLGVAGVGYFDAFAHFADRTVFREVRMQVFLTISIAVSLVTTLVLMALTVGRIWWFAREARQVMGENIVRKYHTVCAMILESGALYFIGGVVFILPSFPIAIESTMNGTVLGQLVGIAPTIIAVRVGLGYSVDSVDSFIVPRPQKRSPSQLEATTSPMDGVEDVILYIRPESVKHAA</sequence>
<evidence type="ECO:0000313" key="3">
    <source>
        <dbReference type="Proteomes" id="UP000620124"/>
    </source>
</evidence>
<evidence type="ECO:0000256" key="1">
    <source>
        <dbReference type="SAM" id="Phobius"/>
    </source>
</evidence>
<reference evidence="2" key="1">
    <citation type="submission" date="2020-05" db="EMBL/GenBank/DDBJ databases">
        <title>Mycena genomes resolve the evolution of fungal bioluminescence.</title>
        <authorList>
            <person name="Tsai I.J."/>
        </authorList>
    </citation>
    <scope>NUCLEOTIDE SEQUENCE</scope>
    <source>
        <strain evidence="2">CCC161011</strain>
    </source>
</reference>
<feature type="transmembrane region" description="Helical" evidence="1">
    <location>
        <begin position="217"/>
        <end position="240"/>
    </location>
</feature>
<comment type="caution">
    <text evidence="2">The sequence shown here is derived from an EMBL/GenBank/DDBJ whole genome shotgun (WGS) entry which is preliminary data.</text>
</comment>
<protein>
    <submittedName>
        <fullName evidence="2">Uncharacterized protein</fullName>
    </submittedName>
</protein>
<feature type="transmembrane region" description="Helical" evidence="1">
    <location>
        <begin position="135"/>
        <end position="159"/>
    </location>
</feature>
<keyword evidence="3" id="KW-1185">Reference proteome</keyword>
<dbReference type="AlphaFoldDB" id="A0A8H7CN87"/>
<feature type="transmembrane region" description="Helical" evidence="1">
    <location>
        <begin position="20"/>
        <end position="42"/>
    </location>
</feature>
<name>A0A8H7CN87_9AGAR</name>
<dbReference type="Proteomes" id="UP000620124">
    <property type="component" value="Unassembled WGS sequence"/>
</dbReference>
<accession>A0A8H7CN87</accession>
<keyword evidence="1" id="KW-0812">Transmembrane</keyword>
<dbReference type="OrthoDB" id="3226582at2759"/>